<dbReference type="SUPFAM" id="SSF49354">
    <property type="entry name" value="PapD-like"/>
    <property type="match status" value="1"/>
</dbReference>
<dbReference type="PANTHER" id="PTHR30251">
    <property type="entry name" value="PILUS ASSEMBLY CHAPERONE"/>
    <property type="match status" value="1"/>
</dbReference>
<dbReference type="GO" id="GO:0030288">
    <property type="term" value="C:outer membrane-bounded periplasmic space"/>
    <property type="evidence" value="ECO:0007669"/>
    <property type="project" value="InterPro"/>
</dbReference>
<dbReference type="InterPro" id="IPR050643">
    <property type="entry name" value="Periplasmic_pilus_chap"/>
</dbReference>
<keyword evidence="1" id="KW-0732">Signal</keyword>
<gene>
    <name evidence="3" type="ORF">WJ53_28375</name>
</gene>
<evidence type="ECO:0000313" key="3">
    <source>
        <dbReference type="EMBL" id="KVM37722.1"/>
    </source>
</evidence>
<evidence type="ECO:0000256" key="1">
    <source>
        <dbReference type="SAM" id="SignalP"/>
    </source>
</evidence>
<proteinExistence type="predicted"/>
<feature type="signal peptide" evidence="1">
    <location>
        <begin position="1"/>
        <end position="35"/>
    </location>
</feature>
<reference evidence="3 4" key="1">
    <citation type="submission" date="2015-11" db="EMBL/GenBank/DDBJ databases">
        <title>Expanding the genomic diversity of Burkholderia species for the development of highly accurate diagnostics.</title>
        <authorList>
            <person name="Sahl J."/>
            <person name="Keim P."/>
            <person name="Wagner D."/>
        </authorList>
    </citation>
    <scope>NUCLEOTIDE SEQUENCE [LARGE SCALE GENOMIC DNA]</scope>
    <source>
        <strain evidence="3 4">MSMB2058</strain>
    </source>
</reference>
<dbReference type="AlphaFoldDB" id="A0AB73GBE4"/>
<dbReference type="InterPro" id="IPR013783">
    <property type="entry name" value="Ig-like_fold"/>
</dbReference>
<evidence type="ECO:0000313" key="4">
    <source>
        <dbReference type="Proteomes" id="UP000061665"/>
    </source>
</evidence>
<dbReference type="RefSeq" id="WP_059723641.1">
    <property type="nucleotide sequence ID" value="NZ_LOYI01000035.1"/>
</dbReference>
<dbReference type="InterPro" id="IPR016147">
    <property type="entry name" value="Pili_assmbl_chaperone_N"/>
</dbReference>
<dbReference type="Pfam" id="PF00345">
    <property type="entry name" value="PapD_N"/>
    <property type="match status" value="1"/>
</dbReference>
<feature type="chain" id="PRO_5044502054" evidence="1">
    <location>
        <begin position="36"/>
        <end position="238"/>
    </location>
</feature>
<dbReference type="Proteomes" id="UP000061665">
    <property type="component" value="Unassembled WGS sequence"/>
</dbReference>
<comment type="caution">
    <text evidence="3">The sequence shown here is derived from an EMBL/GenBank/DDBJ whole genome shotgun (WGS) entry which is preliminary data.</text>
</comment>
<name>A0AB73GBE4_9BURK</name>
<accession>A0AB73GBE4</accession>
<dbReference type="EMBL" id="LOZE01000024">
    <property type="protein sequence ID" value="KVM37722.1"/>
    <property type="molecule type" value="Genomic_DNA"/>
</dbReference>
<protein>
    <submittedName>
        <fullName evidence="3">Fimbrial protein</fullName>
    </submittedName>
</protein>
<sequence>MLASKRLNRSRVATHIGLAATIAAGVVLNASQAQASTFALESTTVILDEREGRTAFNVKNTGEKPLLLLSKVEDLDDGNLSGRILVSPPITRIDPGQSQQVNYVLKKGTTLNQEAMLKASFEGVTQSVQSGMAMPVRQEIGLIVQSKAVPQSKTPWQELKLSIEGDELAMVNSGKQVIRLAPQVSLKPGGQKVNLGKAYLMPGETRQFSIDSMPVSVEVTPLSRYGFVQQPISLPVSQ</sequence>
<evidence type="ECO:0000259" key="2">
    <source>
        <dbReference type="Pfam" id="PF00345"/>
    </source>
</evidence>
<dbReference type="PANTHER" id="PTHR30251:SF3">
    <property type="entry name" value="FIMBRIAL CHAPARONE PROTEIN"/>
    <property type="match status" value="1"/>
</dbReference>
<feature type="domain" description="Pili assembly chaperone N-terminal" evidence="2">
    <location>
        <begin position="38"/>
        <end position="146"/>
    </location>
</feature>
<dbReference type="InterPro" id="IPR008962">
    <property type="entry name" value="PapD-like_sf"/>
</dbReference>
<organism evidence="3 4">
    <name type="scientific">Burkholderia ubonensis</name>
    <dbReference type="NCBI Taxonomy" id="101571"/>
    <lineage>
        <taxon>Bacteria</taxon>
        <taxon>Pseudomonadati</taxon>
        <taxon>Pseudomonadota</taxon>
        <taxon>Betaproteobacteria</taxon>
        <taxon>Burkholderiales</taxon>
        <taxon>Burkholderiaceae</taxon>
        <taxon>Burkholderia</taxon>
        <taxon>Burkholderia cepacia complex</taxon>
    </lineage>
</organism>
<dbReference type="NCBIfam" id="NF007392">
    <property type="entry name" value="PRK09918.1"/>
    <property type="match status" value="1"/>
</dbReference>
<dbReference type="Gene3D" id="2.60.40.10">
    <property type="entry name" value="Immunoglobulins"/>
    <property type="match status" value="1"/>
</dbReference>
<dbReference type="GO" id="GO:0071555">
    <property type="term" value="P:cell wall organization"/>
    <property type="evidence" value="ECO:0007669"/>
    <property type="project" value="InterPro"/>
</dbReference>